<dbReference type="SUPFAM" id="SSF46689">
    <property type="entry name" value="Homeodomain-like"/>
    <property type="match status" value="1"/>
</dbReference>
<dbReference type="GO" id="GO:0000976">
    <property type="term" value="F:transcription cis-regulatory region binding"/>
    <property type="evidence" value="ECO:0007669"/>
    <property type="project" value="TreeGrafter"/>
</dbReference>
<dbReference type="STRING" id="683150.G205_10588"/>
<dbReference type="Pfam" id="PF00440">
    <property type="entry name" value="TetR_N"/>
    <property type="match status" value="1"/>
</dbReference>
<organism evidence="7 8">
    <name type="scientific">Arthrobacter nitrophenolicus</name>
    <dbReference type="NCBI Taxonomy" id="683150"/>
    <lineage>
        <taxon>Bacteria</taxon>
        <taxon>Bacillati</taxon>
        <taxon>Actinomycetota</taxon>
        <taxon>Actinomycetes</taxon>
        <taxon>Micrococcales</taxon>
        <taxon>Micrococcaceae</taxon>
        <taxon>Arthrobacter</taxon>
    </lineage>
</organism>
<dbReference type="Pfam" id="PF13977">
    <property type="entry name" value="TetR_C_6"/>
    <property type="match status" value="1"/>
</dbReference>
<dbReference type="RefSeq" id="WP_133345992.1">
    <property type="nucleotide sequence ID" value="NZ_SMZQ01000001.1"/>
</dbReference>
<accession>A0A4R5YDV0</accession>
<dbReference type="InterPro" id="IPR001647">
    <property type="entry name" value="HTH_TetR"/>
</dbReference>
<dbReference type="SUPFAM" id="SSF48498">
    <property type="entry name" value="Tetracyclin repressor-like, C-terminal domain"/>
    <property type="match status" value="1"/>
</dbReference>
<dbReference type="InterPro" id="IPR039538">
    <property type="entry name" value="BetI_C"/>
</dbReference>
<dbReference type="InterPro" id="IPR009057">
    <property type="entry name" value="Homeodomain-like_sf"/>
</dbReference>
<keyword evidence="2" id="KW-0805">Transcription regulation</keyword>
<evidence type="ECO:0000259" key="6">
    <source>
        <dbReference type="PROSITE" id="PS50977"/>
    </source>
</evidence>
<evidence type="ECO:0000313" key="8">
    <source>
        <dbReference type="Proteomes" id="UP000294621"/>
    </source>
</evidence>
<evidence type="ECO:0000256" key="3">
    <source>
        <dbReference type="ARBA" id="ARBA00023125"/>
    </source>
</evidence>
<dbReference type="EMBL" id="SMZQ01000001">
    <property type="protein sequence ID" value="TDL41475.1"/>
    <property type="molecule type" value="Genomic_DNA"/>
</dbReference>
<dbReference type="PANTHER" id="PTHR30055:SF226">
    <property type="entry name" value="HTH-TYPE TRANSCRIPTIONAL REGULATOR PKSA"/>
    <property type="match status" value="1"/>
</dbReference>
<dbReference type="Proteomes" id="UP000294621">
    <property type="component" value="Unassembled WGS sequence"/>
</dbReference>
<evidence type="ECO:0000256" key="1">
    <source>
        <dbReference type="ARBA" id="ARBA00022491"/>
    </source>
</evidence>
<proteinExistence type="predicted"/>
<keyword evidence="1" id="KW-0678">Repressor</keyword>
<evidence type="ECO:0000313" key="7">
    <source>
        <dbReference type="EMBL" id="TDL41475.1"/>
    </source>
</evidence>
<dbReference type="Gene3D" id="1.10.357.10">
    <property type="entry name" value="Tetracycline Repressor, domain 2"/>
    <property type="match status" value="1"/>
</dbReference>
<reference evidence="7 8" key="1">
    <citation type="submission" date="2019-03" db="EMBL/GenBank/DDBJ databases">
        <title>Genome Sequencing and Assembly of Various Microbes Isolated from Partially Reclaimed Soil and Acid Mine Drainage (AMD) Site.</title>
        <authorList>
            <person name="Steinbock B."/>
            <person name="Bechtold R."/>
            <person name="Sevigny J.L."/>
            <person name="Thomas D."/>
            <person name="Cuthill L.R."/>
            <person name="Aveiro Johannsen E.J."/>
            <person name="Thomas K."/>
            <person name="Ghosh A."/>
        </authorList>
    </citation>
    <scope>NUCLEOTIDE SEQUENCE [LARGE SCALE GENOMIC DNA]</scope>
    <source>
        <strain evidence="7 8">S-A1</strain>
    </source>
</reference>
<dbReference type="AlphaFoldDB" id="A0A4R5YDV0"/>
<protein>
    <submittedName>
        <fullName evidence="7">TetR family transcriptional regulator</fullName>
    </submittedName>
</protein>
<feature type="DNA-binding region" description="H-T-H motif" evidence="5">
    <location>
        <begin position="31"/>
        <end position="50"/>
    </location>
</feature>
<keyword evidence="4" id="KW-0804">Transcription</keyword>
<gene>
    <name evidence="7" type="ORF">E2R57_02095</name>
</gene>
<evidence type="ECO:0000256" key="4">
    <source>
        <dbReference type="ARBA" id="ARBA00023163"/>
    </source>
</evidence>
<dbReference type="InterPro" id="IPR036271">
    <property type="entry name" value="Tet_transcr_reg_TetR-rel_C_sf"/>
</dbReference>
<dbReference type="OrthoDB" id="9816296at2"/>
<comment type="caution">
    <text evidence="7">The sequence shown here is derived from an EMBL/GenBank/DDBJ whole genome shotgun (WGS) entry which is preliminary data.</text>
</comment>
<name>A0A4R5YDV0_9MICC</name>
<dbReference type="PANTHER" id="PTHR30055">
    <property type="entry name" value="HTH-TYPE TRANSCRIPTIONAL REGULATOR RUTR"/>
    <property type="match status" value="1"/>
</dbReference>
<evidence type="ECO:0000256" key="2">
    <source>
        <dbReference type="ARBA" id="ARBA00023015"/>
    </source>
</evidence>
<dbReference type="PROSITE" id="PS50977">
    <property type="entry name" value="HTH_TETR_2"/>
    <property type="match status" value="1"/>
</dbReference>
<dbReference type="GO" id="GO:0003700">
    <property type="term" value="F:DNA-binding transcription factor activity"/>
    <property type="evidence" value="ECO:0007669"/>
    <property type="project" value="TreeGrafter"/>
</dbReference>
<keyword evidence="3 5" id="KW-0238">DNA-binding</keyword>
<sequence length="205" mass="21904">MPKIVDAHARRQEVVEAVLRIIAVDGLERASLREVADEAGLAVGSVRHYFANSDELLAYSFATVVDRIVARLRDGMPHLAAAAHGSSGQRAAVLALLGGALPLDEARALDVCAWLAFRNAARIRPFLAPVADRSHREVAAIIGQVVATLVPADEAEDNVVLEAERLLATLDGLCLHALLHPGWITAEMVDGVLERHLNGLGARGR</sequence>
<evidence type="ECO:0000256" key="5">
    <source>
        <dbReference type="PROSITE-ProRule" id="PRU00335"/>
    </source>
</evidence>
<feature type="domain" description="HTH tetR-type" evidence="6">
    <location>
        <begin position="8"/>
        <end position="68"/>
    </location>
</feature>
<dbReference type="InterPro" id="IPR050109">
    <property type="entry name" value="HTH-type_TetR-like_transc_reg"/>
</dbReference>